<keyword evidence="4" id="KW-0045">Antibiotic biosynthesis</keyword>
<dbReference type="EMBL" id="BAAART010000082">
    <property type="protein sequence ID" value="GAA2240078.1"/>
    <property type="molecule type" value="Genomic_DNA"/>
</dbReference>
<dbReference type="InterPro" id="IPR050411">
    <property type="entry name" value="AlphaKG_dependent_hydroxylases"/>
</dbReference>
<feature type="domain" description="TauD/TfdA-like" evidence="5">
    <location>
        <begin position="367"/>
        <end position="454"/>
    </location>
</feature>
<sequence length="589" mass="63763">MPDIVLDRYHSGAWHIAPDGGDASAAPEEKYLGHLADLTEVLGEHLGEVTIGAIDAAWEADALDGADLLVLTLPTADEPPLRARDLELLRGHLTAGRGLLVLGGSAVDTVPCELSGLVPGLVLDPGFVSVRRQPPAGHLLTYSVSAEALPGHPVTEGVEELYLHRARSLTLTGSAVTGIAARDGRLLAAAGEVGAGRIVVVGGGELFALPFLGRADNARFLLNTLSWLLTGQYAPAGSELAKTVTHERCFTVRSFPPEEDLAQVEGPHVVDARPYRSLLERIGGGLLPDPYRDQAAFLVEAELRFDEMPRVIREAVTTFRHRSNDYEGLLVRGLPVDAELPATPADPGRRVDKPTWLSELWLAGFASALGFPLAYLQEKHGLLFQNVAPTPHNAANLSSESSAILLDFHTETAFHPHMPDFLMLHCLRSDHDGIARTILASVRMALPHLSLADRCELFLPQFRTGVDFSFGSANGVQGNGPTLPVLYGNPYDPYMTFDLDLMVGETPHAQQALEALRSAVNKVRRWVRLSPGDLLIVNNRRAVHARSEFPARFDGRDRWLQRVCLVSDPVPSAADRRGSGRVVETAFAV</sequence>
<dbReference type="InterPro" id="IPR042098">
    <property type="entry name" value="TauD-like_sf"/>
</dbReference>
<evidence type="ECO:0000256" key="2">
    <source>
        <dbReference type="ARBA" id="ARBA00023002"/>
    </source>
</evidence>
<dbReference type="RefSeq" id="WP_234845479.1">
    <property type="nucleotide sequence ID" value="NZ_BAAART010000082.1"/>
</dbReference>
<feature type="domain" description="TauD/TfdA-like" evidence="5">
    <location>
        <begin position="484"/>
        <end position="563"/>
    </location>
</feature>
<dbReference type="InterPro" id="IPR029062">
    <property type="entry name" value="Class_I_gatase-like"/>
</dbReference>
<comment type="cofactor">
    <cofactor evidence="1">
        <name>Fe(2+)</name>
        <dbReference type="ChEBI" id="CHEBI:29033"/>
    </cofactor>
</comment>
<name>A0ABN3DSC0_9ACTN</name>
<keyword evidence="3" id="KW-0408">Iron</keyword>
<dbReference type="Pfam" id="PF02668">
    <property type="entry name" value="TauD"/>
    <property type="match status" value="2"/>
</dbReference>
<dbReference type="Gene3D" id="3.40.50.880">
    <property type="match status" value="1"/>
</dbReference>
<protein>
    <recommendedName>
        <fullName evidence="5">TauD/TfdA-like domain-containing protein</fullName>
    </recommendedName>
</protein>
<dbReference type="SUPFAM" id="SSF52317">
    <property type="entry name" value="Class I glutamine amidotransferase-like"/>
    <property type="match status" value="1"/>
</dbReference>
<dbReference type="Gene3D" id="3.60.130.10">
    <property type="entry name" value="Clavaminate synthase-like"/>
    <property type="match status" value="1"/>
</dbReference>
<evidence type="ECO:0000256" key="4">
    <source>
        <dbReference type="ARBA" id="ARBA00023194"/>
    </source>
</evidence>
<comment type="caution">
    <text evidence="6">The sequence shown here is derived from an EMBL/GenBank/DDBJ whole genome shotgun (WGS) entry which is preliminary data.</text>
</comment>
<accession>A0ABN3DSC0</accession>
<keyword evidence="7" id="KW-1185">Reference proteome</keyword>
<evidence type="ECO:0000256" key="1">
    <source>
        <dbReference type="ARBA" id="ARBA00001954"/>
    </source>
</evidence>
<reference evidence="6 7" key="1">
    <citation type="journal article" date="2019" name="Int. J. Syst. Evol. Microbiol.">
        <title>The Global Catalogue of Microorganisms (GCM) 10K type strain sequencing project: providing services to taxonomists for standard genome sequencing and annotation.</title>
        <authorList>
            <consortium name="The Broad Institute Genomics Platform"/>
            <consortium name="The Broad Institute Genome Sequencing Center for Infectious Disease"/>
            <person name="Wu L."/>
            <person name="Ma J."/>
        </authorList>
    </citation>
    <scope>NUCLEOTIDE SEQUENCE [LARGE SCALE GENOMIC DNA]</scope>
    <source>
        <strain evidence="6 7">JCM 3053</strain>
    </source>
</reference>
<dbReference type="InterPro" id="IPR003819">
    <property type="entry name" value="TauD/TfdA-like"/>
</dbReference>
<evidence type="ECO:0000256" key="3">
    <source>
        <dbReference type="ARBA" id="ARBA00023004"/>
    </source>
</evidence>
<dbReference type="PANTHER" id="PTHR10696:SF56">
    <property type="entry name" value="TAUD_TFDA-LIKE DOMAIN-CONTAINING PROTEIN"/>
    <property type="match status" value="1"/>
</dbReference>
<dbReference type="SUPFAM" id="SSF51197">
    <property type="entry name" value="Clavaminate synthase-like"/>
    <property type="match status" value="1"/>
</dbReference>
<gene>
    <name evidence="6" type="ORF">GCM10010104_39360</name>
</gene>
<evidence type="ECO:0000313" key="7">
    <source>
        <dbReference type="Proteomes" id="UP001501474"/>
    </source>
</evidence>
<keyword evidence="2" id="KW-0560">Oxidoreductase</keyword>
<dbReference type="Proteomes" id="UP001501474">
    <property type="component" value="Unassembled WGS sequence"/>
</dbReference>
<evidence type="ECO:0000313" key="6">
    <source>
        <dbReference type="EMBL" id="GAA2240078.1"/>
    </source>
</evidence>
<proteinExistence type="predicted"/>
<organism evidence="6 7">
    <name type="scientific">Streptomyces indiaensis</name>
    <dbReference type="NCBI Taxonomy" id="284033"/>
    <lineage>
        <taxon>Bacteria</taxon>
        <taxon>Bacillati</taxon>
        <taxon>Actinomycetota</taxon>
        <taxon>Actinomycetes</taxon>
        <taxon>Kitasatosporales</taxon>
        <taxon>Streptomycetaceae</taxon>
        <taxon>Streptomyces</taxon>
    </lineage>
</organism>
<evidence type="ECO:0000259" key="5">
    <source>
        <dbReference type="Pfam" id="PF02668"/>
    </source>
</evidence>
<dbReference type="PANTHER" id="PTHR10696">
    <property type="entry name" value="GAMMA-BUTYROBETAINE HYDROXYLASE-RELATED"/>
    <property type="match status" value="1"/>
</dbReference>